<feature type="region of interest" description="Disordered" evidence="3">
    <location>
        <begin position="787"/>
        <end position="820"/>
    </location>
</feature>
<keyword evidence="2" id="KW-0436">Ligase</keyword>
<evidence type="ECO:0000313" key="6">
    <source>
        <dbReference type="RefSeq" id="XP_047741683.1"/>
    </source>
</evidence>
<feature type="domain" description="BPL/LPL catalytic" evidence="4">
    <location>
        <begin position="1028"/>
        <end position="1210"/>
    </location>
</feature>
<feature type="compositionally biased region" description="Basic and acidic residues" evidence="3">
    <location>
        <begin position="564"/>
        <end position="574"/>
    </location>
</feature>
<feature type="compositionally biased region" description="Polar residues" evidence="3">
    <location>
        <begin position="250"/>
        <end position="261"/>
    </location>
</feature>
<dbReference type="PROSITE" id="PS51733">
    <property type="entry name" value="BPL_LPL_CATALYTIC"/>
    <property type="match status" value="1"/>
</dbReference>
<accession>A0A979FWN8</accession>
<evidence type="ECO:0000313" key="5">
    <source>
        <dbReference type="Proteomes" id="UP000694843"/>
    </source>
</evidence>
<comment type="similarity">
    <text evidence="1">Belongs to the biotin--protein ligase family.</text>
</comment>
<dbReference type="SUPFAM" id="SSF55681">
    <property type="entry name" value="Class II aaRS and biotin synthetases"/>
    <property type="match status" value="1"/>
</dbReference>
<dbReference type="InterPro" id="IPR004408">
    <property type="entry name" value="Biotin_CoA_COase_ligase"/>
</dbReference>
<proteinExistence type="inferred from homology"/>
<dbReference type="PANTHER" id="PTHR12835:SF5">
    <property type="entry name" value="BIOTIN--PROTEIN LIGASE"/>
    <property type="match status" value="1"/>
</dbReference>
<feature type="region of interest" description="Disordered" evidence="3">
    <location>
        <begin position="543"/>
        <end position="623"/>
    </location>
</feature>
<feature type="compositionally biased region" description="Polar residues" evidence="3">
    <location>
        <begin position="269"/>
        <end position="295"/>
    </location>
</feature>
<evidence type="ECO:0000256" key="1">
    <source>
        <dbReference type="ARBA" id="ARBA00009934"/>
    </source>
</evidence>
<dbReference type="Proteomes" id="UP000694843">
    <property type="component" value="Unplaced"/>
</dbReference>
<dbReference type="InterPro" id="IPR045864">
    <property type="entry name" value="aa-tRNA-synth_II/BPL/LPL"/>
</dbReference>
<evidence type="ECO:0000256" key="2">
    <source>
        <dbReference type="ARBA" id="ARBA00022598"/>
    </source>
</evidence>
<dbReference type="NCBIfam" id="TIGR00121">
    <property type="entry name" value="birA_ligase"/>
    <property type="match status" value="1"/>
</dbReference>
<feature type="region of interest" description="Disordered" evidence="3">
    <location>
        <begin position="873"/>
        <end position="903"/>
    </location>
</feature>
<dbReference type="Gene3D" id="3.30.930.10">
    <property type="entry name" value="Bira Bifunctional Protein, Domain 2"/>
    <property type="match status" value="1"/>
</dbReference>
<feature type="compositionally biased region" description="Basic and acidic residues" evidence="3">
    <location>
        <begin position="324"/>
        <end position="341"/>
    </location>
</feature>
<feature type="compositionally biased region" description="Low complexity" evidence="3">
    <location>
        <begin position="549"/>
        <end position="560"/>
    </location>
</feature>
<dbReference type="InterPro" id="IPR004143">
    <property type="entry name" value="BPL_LPL_catalytic"/>
</dbReference>
<organism evidence="5 6">
    <name type="scientific">Hyalella azteca</name>
    <name type="common">Amphipod</name>
    <dbReference type="NCBI Taxonomy" id="294128"/>
    <lineage>
        <taxon>Eukaryota</taxon>
        <taxon>Metazoa</taxon>
        <taxon>Ecdysozoa</taxon>
        <taxon>Arthropoda</taxon>
        <taxon>Crustacea</taxon>
        <taxon>Multicrustacea</taxon>
        <taxon>Malacostraca</taxon>
        <taxon>Eumalacostraca</taxon>
        <taxon>Peracarida</taxon>
        <taxon>Amphipoda</taxon>
        <taxon>Senticaudata</taxon>
        <taxon>Talitrida</taxon>
        <taxon>Talitroidea</taxon>
        <taxon>Hyalellidae</taxon>
        <taxon>Hyalella</taxon>
    </lineage>
</organism>
<dbReference type="PANTHER" id="PTHR12835">
    <property type="entry name" value="BIOTIN PROTEIN LIGASE"/>
    <property type="match status" value="1"/>
</dbReference>
<feature type="region of interest" description="Disordered" evidence="3">
    <location>
        <begin position="250"/>
        <end position="348"/>
    </location>
</feature>
<dbReference type="GO" id="GO:0005737">
    <property type="term" value="C:cytoplasm"/>
    <property type="evidence" value="ECO:0007669"/>
    <property type="project" value="TreeGrafter"/>
</dbReference>
<evidence type="ECO:0000259" key="4">
    <source>
        <dbReference type="PROSITE" id="PS51733"/>
    </source>
</evidence>
<dbReference type="GO" id="GO:0004077">
    <property type="term" value="F:biotin--[biotin carboxyl-carrier protein] ligase activity"/>
    <property type="evidence" value="ECO:0007669"/>
    <property type="project" value="InterPro"/>
</dbReference>
<dbReference type="OrthoDB" id="10250105at2759"/>
<keyword evidence="5" id="KW-1185">Reference proteome</keyword>
<protein>
    <submittedName>
        <fullName evidence="6">Uncharacterized protein LOC108665966</fullName>
    </submittedName>
</protein>
<feature type="compositionally biased region" description="Polar residues" evidence="3">
    <location>
        <begin position="598"/>
        <end position="615"/>
    </location>
</feature>
<dbReference type="RefSeq" id="XP_047741683.1">
    <property type="nucleotide sequence ID" value="XM_047885727.1"/>
</dbReference>
<feature type="compositionally biased region" description="Basic and acidic residues" evidence="3">
    <location>
        <begin position="890"/>
        <end position="903"/>
    </location>
</feature>
<dbReference type="Pfam" id="PF03099">
    <property type="entry name" value="BPL_LplA_LipB"/>
    <property type="match status" value="1"/>
</dbReference>
<dbReference type="KEGG" id="hazt:108665966"/>
<sequence>MLSMCSLVCRLVRGWKQSEATTLISQAATTPGSSLLLHDLSEPELNVDVGSYIASPYPHFDGPHKFSRKGSCSDCNPHGSFHPAFCQAFAWPERNIQSMEDGKDESMVSSFRPSLFCQQGCAGDREGEGSCGLLHPPPRVQVIWCDNNRQASLVTPRQSVDLSRWTLFFASQDDLLEHRIHVPPLPVSPASKVISDNSKHLTEQTSSQLIKPATSNIGVNGTTTTNAVTASTVSTTSDISSKSLASSCLESSMKTSSNPTGSRYELENPDTSMETSPFPRTSDMSSCEPDQSSGSGLKMANVSHGFGPRKTSATNGKNGCLNEPDERNTFTGDKRNEEKNIHNGTNENCYKTVPNGGFTAKSGVHTAVSEHISVAVDGAAFDGVRDTAELVTVLLEARCISNQRRARDDACKAPVMVDQVCKAYAWKCRGVFGVIAHTTPRRLMLMVDAFFANNLLLDSDLHVTKILTVDCVGVPGRLTDPGSIAECATPGGYYTTAKQHQHTSLLDAARCLSAADVSRAPSPGPSPISEATSPVPLLEEVLEERDSTHSSVSPEPSSLPFDFTDQHFAEDGTKNSRLQEPAEFTVNSGGPSGVSGSEQLNSTSQKMSSGQTENSDGLLGCGSVGVAQRDGNKASSDDVNKTCDDSVYDFTKEAPNILVYANNNEAYFDSVKKTLLSCLKRDRYVIYHLTSDTAFRSPWVSNTTLLVICGDVQAHVSTVFIRYLLQGGRVLSICSDFLNVAVPLFDFKVPWTDKMLAEGTVEVAESAVVGVRYGRWGSVQFLHHQHCSHSSPQSNRFSTHLDLDDKPGTSSKRGRGGTVSVEPTHVEIRDTDGRAHVLQLHVLATDDTWGAPSLIGARVRGGRGRGVFSQVHLERGPMTPGTDAPAGGDKAPRGTHHEWDQRGARARREILRDLLSTELLLETEQDERDEWADGHTEWADEQSAGLDAHEPCYSPAVLLGDQRSKKGLLAKLRPKLLGGKELHRPQLRLVFVSFPDDGATEASADVLPVLLSPEAPTKFNKEAYYAKLQTKEVGRLVMYCDVMTSSMHVVEGATLLTHGLAVVPRRQSKGTGRGGNAWLSPEGCMMFSLQLHLPMASFMGSHLPLIQHLVSVAVVMSMSRDHPGLQLSLKWPNDIYAGPSKLGGVLVQSSLTATTACVNLGVGVNLNNDAPTTSVLQLLRESDPACPPVSVEASLAATFNAIEELINLVETEGPEPFIQIYYSYWKHSGAQVTVLPAEDGRARNAARGGRTVTITGIDYYGFLKGVDCVTREAVSIQPDGNSFNMMENLVYSKNR</sequence>
<name>A0A979FWN8_HYAAZ</name>
<gene>
    <name evidence="6" type="primary">LOC108665966</name>
</gene>
<reference evidence="6" key="1">
    <citation type="submission" date="2025-08" db="UniProtKB">
        <authorList>
            <consortium name="RefSeq"/>
        </authorList>
    </citation>
    <scope>IDENTIFICATION</scope>
    <source>
        <tissue evidence="6">Whole organism</tissue>
    </source>
</reference>
<dbReference type="GeneID" id="108665966"/>
<dbReference type="CTD" id="40659"/>
<evidence type="ECO:0000256" key="3">
    <source>
        <dbReference type="SAM" id="MobiDB-lite"/>
    </source>
</evidence>